<feature type="compositionally biased region" description="Polar residues" evidence="5">
    <location>
        <begin position="171"/>
        <end position="181"/>
    </location>
</feature>
<feature type="compositionally biased region" description="Polar residues" evidence="5">
    <location>
        <begin position="538"/>
        <end position="551"/>
    </location>
</feature>
<dbReference type="GO" id="GO:0005737">
    <property type="term" value="C:cytoplasm"/>
    <property type="evidence" value="ECO:0007669"/>
    <property type="project" value="TreeGrafter"/>
</dbReference>
<feature type="region of interest" description="Disordered" evidence="5">
    <location>
        <begin position="166"/>
        <end position="278"/>
    </location>
</feature>
<dbReference type="Pfam" id="PF03467">
    <property type="entry name" value="Smg4_UPF3"/>
    <property type="match status" value="1"/>
</dbReference>
<dbReference type="AlphaFoldDB" id="A0AAP0L1X4"/>
<evidence type="ECO:0000259" key="6">
    <source>
        <dbReference type="Pfam" id="PF03467"/>
    </source>
</evidence>
<dbReference type="GO" id="GO:0005730">
    <property type="term" value="C:nucleolus"/>
    <property type="evidence" value="ECO:0007669"/>
    <property type="project" value="TreeGrafter"/>
</dbReference>
<evidence type="ECO:0000256" key="5">
    <source>
        <dbReference type="SAM" id="MobiDB-lite"/>
    </source>
</evidence>
<keyword evidence="3" id="KW-0866">Nonsense-mediated mRNA decay</keyword>
<evidence type="ECO:0000313" key="8">
    <source>
        <dbReference type="Proteomes" id="UP001420932"/>
    </source>
</evidence>
<keyword evidence="8" id="KW-1185">Reference proteome</keyword>
<feature type="compositionally biased region" description="Polar residues" evidence="5">
    <location>
        <begin position="342"/>
        <end position="356"/>
    </location>
</feature>
<comment type="similarity">
    <text evidence="2">Belongs to the RENT3 family.</text>
</comment>
<proteinExistence type="inferred from homology"/>
<dbReference type="PANTHER" id="PTHR13112:SF0">
    <property type="entry name" value="FI21285P1"/>
    <property type="match status" value="1"/>
</dbReference>
<keyword evidence="4" id="KW-0539">Nucleus</keyword>
<feature type="region of interest" description="Disordered" evidence="5">
    <location>
        <begin position="534"/>
        <end position="604"/>
    </location>
</feature>
<evidence type="ECO:0000256" key="3">
    <source>
        <dbReference type="ARBA" id="ARBA00023161"/>
    </source>
</evidence>
<dbReference type="GO" id="GO:0003729">
    <property type="term" value="F:mRNA binding"/>
    <property type="evidence" value="ECO:0007669"/>
    <property type="project" value="TreeGrafter"/>
</dbReference>
<evidence type="ECO:0000256" key="2">
    <source>
        <dbReference type="ARBA" id="ARBA00005991"/>
    </source>
</evidence>
<evidence type="ECO:0000313" key="7">
    <source>
        <dbReference type="EMBL" id="KAK9162108.1"/>
    </source>
</evidence>
<dbReference type="InterPro" id="IPR005120">
    <property type="entry name" value="UPF3_dom"/>
</dbReference>
<sequence length="604" mass="66441">MKDPFDRTKVVLRHLPPGISQAALLDQINSRFSNRYRWFAFRPGKPSQSYQQYARAYIDFNGRDDVLEFAEFFDGRMFVNEKGAQFKCIVEYAPSQRVPKVSSKKDGREGTISKDPEYLEFLEFLAKPVEYLPSAEIQLERREAERAGAGKDSLIVTPLMDFVRQKRAAKSGTQRSSSNGKLSRKAAGAAPSNSRSSSIKRGLEKRKGSTSMYVLRDSGKSSGGKDKATYILVPRREDQQLSDRSIATASRAGHEKIDDNSVPSAERPNGGEAEAISTGKKRILLLKGKEQGTTVASKAVMQQQNETSPAKNFSVSTSKVNQQREASARMIRSILSNKEARQSQLGASHSLQQIESSDLEDKRTTRAAASRSISKDHFSSVSLGMCGPSCDMKRIPDDKVVGNVHHATGHINEKKEKRIRNKDRPDRGFWTPLRRSDGLHASDECLPSFSFQSAKLQSDSLEEKTIALDVASSGVDVVEDMDSSNKPFIGEKHNHDMALNSALTGRGGMLSSTYDTALNHSEMKVDAPNAIRGGQIKSHGNSRINFSSMENGSHRHSRRGPPHGGKDVDSFMIPVEGKPSKRGGATGHGSHEKQVWVQKSGSGS</sequence>
<dbReference type="Proteomes" id="UP001420932">
    <property type="component" value="Unassembled WGS sequence"/>
</dbReference>
<feature type="region of interest" description="Disordered" evidence="5">
    <location>
        <begin position="296"/>
        <end position="325"/>
    </location>
</feature>
<evidence type="ECO:0000256" key="1">
    <source>
        <dbReference type="ARBA" id="ARBA00004123"/>
    </source>
</evidence>
<dbReference type="InterPro" id="IPR012677">
    <property type="entry name" value="Nucleotide-bd_a/b_plait_sf"/>
</dbReference>
<dbReference type="SUPFAM" id="SSF54928">
    <property type="entry name" value="RNA-binding domain, RBD"/>
    <property type="match status" value="1"/>
</dbReference>
<dbReference type="GO" id="GO:0045727">
    <property type="term" value="P:positive regulation of translation"/>
    <property type="evidence" value="ECO:0007669"/>
    <property type="project" value="TreeGrafter"/>
</dbReference>
<organism evidence="7 8">
    <name type="scientific">Stephania yunnanensis</name>
    <dbReference type="NCBI Taxonomy" id="152371"/>
    <lineage>
        <taxon>Eukaryota</taxon>
        <taxon>Viridiplantae</taxon>
        <taxon>Streptophyta</taxon>
        <taxon>Embryophyta</taxon>
        <taxon>Tracheophyta</taxon>
        <taxon>Spermatophyta</taxon>
        <taxon>Magnoliopsida</taxon>
        <taxon>Ranunculales</taxon>
        <taxon>Menispermaceae</taxon>
        <taxon>Menispermoideae</taxon>
        <taxon>Cissampelideae</taxon>
        <taxon>Stephania</taxon>
    </lineage>
</organism>
<evidence type="ECO:0000256" key="4">
    <source>
        <dbReference type="ARBA" id="ARBA00023242"/>
    </source>
</evidence>
<dbReference type="InterPro" id="IPR039722">
    <property type="entry name" value="Upf3"/>
</dbReference>
<dbReference type="GO" id="GO:0000184">
    <property type="term" value="P:nuclear-transcribed mRNA catabolic process, nonsense-mediated decay"/>
    <property type="evidence" value="ECO:0007669"/>
    <property type="project" value="UniProtKB-KW"/>
</dbReference>
<feature type="domain" description="UPF3" evidence="6">
    <location>
        <begin position="7"/>
        <end position="168"/>
    </location>
</feature>
<name>A0AAP0L1X4_9MAGN</name>
<gene>
    <name evidence="7" type="ORF">Syun_003010</name>
</gene>
<accession>A0AAP0L1X4</accession>
<dbReference type="EMBL" id="JBBNAF010000002">
    <property type="protein sequence ID" value="KAK9162108.1"/>
    <property type="molecule type" value="Genomic_DNA"/>
</dbReference>
<feature type="compositionally biased region" description="Basic and acidic residues" evidence="5">
    <location>
        <begin position="217"/>
        <end position="241"/>
    </location>
</feature>
<reference evidence="7 8" key="1">
    <citation type="submission" date="2024-01" db="EMBL/GenBank/DDBJ databases">
        <title>Genome assemblies of Stephania.</title>
        <authorList>
            <person name="Yang L."/>
        </authorList>
    </citation>
    <scope>NUCLEOTIDE SEQUENCE [LARGE SCALE GENOMIC DNA]</scope>
    <source>
        <strain evidence="7">YNDBR</strain>
        <tissue evidence="7">Leaf</tissue>
    </source>
</reference>
<dbReference type="PANTHER" id="PTHR13112">
    <property type="entry name" value="UPF3 REGULATOR OF NONSENSE TRANSCRIPTS-LIKE PROTEIN"/>
    <property type="match status" value="1"/>
</dbReference>
<dbReference type="InterPro" id="IPR035979">
    <property type="entry name" value="RBD_domain_sf"/>
</dbReference>
<protein>
    <recommendedName>
        <fullName evidence="6">UPF3 domain-containing protein</fullName>
    </recommendedName>
</protein>
<comment type="subcellular location">
    <subcellularLocation>
        <location evidence="1">Nucleus</location>
    </subcellularLocation>
</comment>
<feature type="region of interest" description="Disordered" evidence="5">
    <location>
        <begin position="340"/>
        <end position="371"/>
    </location>
</feature>
<dbReference type="Gene3D" id="3.30.70.330">
    <property type="match status" value="1"/>
</dbReference>
<comment type="caution">
    <text evidence="7">The sequence shown here is derived from an EMBL/GenBank/DDBJ whole genome shotgun (WGS) entry which is preliminary data.</text>
</comment>
<dbReference type="CDD" id="cd12455">
    <property type="entry name" value="RRM_like_Smg4_UPF3"/>
    <property type="match status" value="1"/>
</dbReference>